<dbReference type="InterPro" id="IPR018497">
    <property type="entry name" value="Peptidase_M13_C"/>
</dbReference>
<feature type="domain" description="Peptidase M13 C-terminal" evidence="10">
    <location>
        <begin position="627"/>
        <end position="831"/>
    </location>
</feature>
<keyword evidence="8" id="KW-0482">Metalloprotease</keyword>
<keyword evidence="6" id="KW-0378">Hydrolase</keyword>
<evidence type="ECO:0000256" key="8">
    <source>
        <dbReference type="ARBA" id="ARBA00023049"/>
    </source>
</evidence>
<evidence type="ECO:0000259" key="11">
    <source>
        <dbReference type="Pfam" id="PF05649"/>
    </source>
</evidence>
<dbReference type="GO" id="GO:0016485">
    <property type="term" value="P:protein processing"/>
    <property type="evidence" value="ECO:0007669"/>
    <property type="project" value="TreeGrafter"/>
</dbReference>
<dbReference type="Pfam" id="PF05649">
    <property type="entry name" value="Peptidase_M13_N"/>
    <property type="match status" value="1"/>
</dbReference>
<comment type="cofactor">
    <cofactor evidence="1">
        <name>Zn(2+)</name>
        <dbReference type="ChEBI" id="CHEBI:29105"/>
    </cofactor>
</comment>
<dbReference type="PANTHER" id="PTHR11733">
    <property type="entry name" value="ZINC METALLOPROTEASE FAMILY M13 NEPRILYSIN-RELATED"/>
    <property type="match status" value="1"/>
</dbReference>
<gene>
    <name evidence="13" type="primary">LOC115888185</name>
</gene>
<feature type="chain" id="PRO_5026945849" evidence="9">
    <location>
        <begin position="21"/>
        <end position="834"/>
    </location>
</feature>
<evidence type="ECO:0000256" key="3">
    <source>
        <dbReference type="ARBA" id="ARBA00007357"/>
    </source>
</evidence>
<keyword evidence="7" id="KW-0862">Zinc</keyword>
<dbReference type="KEGG" id="soy:115888185"/>
<accession>A0A6J2YJV2</accession>
<dbReference type="AlphaFoldDB" id="A0A6J2YJV2"/>
<dbReference type="Proteomes" id="UP000504635">
    <property type="component" value="Unplaced"/>
</dbReference>
<dbReference type="OrthoDB" id="6475849at2759"/>
<dbReference type="InParanoid" id="A0A6J2YJV2"/>
<comment type="subcellular location">
    <subcellularLocation>
        <location evidence="2">Cell membrane</location>
        <topology evidence="2">Single-pass type II membrane protein</topology>
    </subcellularLocation>
</comment>
<proteinExistence type="inferred from homology"/>
<dbReference type="InterPro" id="IPR000718">
    <property type="entry name" value="Peptidase_M13"/>
</dbReference>
<sequence length="834" mass="96866">MNFFTIISVICAALILKSNSKHMFRRYENTKTLDHEDHREILQDTKTVFLPEKIVHFRSYDLDNREKRKFNYNFLGPSNNYCVKANKINLGSFEILNDPEPIDLNISVINVPDVNKPTDDEHQTDEDKTVLVIKINITSKGDTELPNSKPVNDEIFWHNKKTKKEVRSMQSQIMQKYMNSIADPCNDFYSYACGNWKNYHIIPPDRSTYDTFEIIRENLDRVLNETLSSKSSISNDNASNKKIEFTDIFNSGADPNITTNATIKVKQFYESCMNTELILERGNEPLLKILKELDGWPILSSKWAEEGFDLFKLLGRLRLLNNDVILSQWIGPDIKRANQYIVHIDQTSLGLPTRDYFLDPKNIKYVSAYKILIVSTVKTLGSDLVDVEKEVDDIITFETMLAEIMASSEERRNISDVYLRTDLSSITLYFPQYDWKTYFTIILGNDISLDTPVAVYCAKYLLELIYLLNARYLDIKQRFNFVLYGREQQPPRWQFCVSEVNTHMGMALGALFVRKYFDETSKTDTIQMTQALVNSFKEILTENSWLDSSTKNYARKKIENMDLKIGFPDFVLNDTDLTMRYYDVEINPDYFFENVLSILRHLARAERKRLDTEVNRTLWSTSPAIVNAYYSRNKNQIMFPAGILQPPFYHKHFPKALNFGGIGVVIGHEITHGFDDKGRLFDQFGNLKMWWKDSSIRNFYEKAQCIIDQYSQYMLPEIKVALDGYMTQGENIADNGGLKQSFRAYQAWIKANPTEDETLPNMNLTNNQLFFLNFAQVWCGLQRIQEAKNRLKISVHSPGIFRIIGVLSNSEDFAKAYDCPKDCPMNPEKKCVLW</sequence>
<evidence type="ECO:0000256" key="1">
    <source>
        <dbReference type="ARBA" id="ARBA00001947"/>
    </source>
</evidence>
<evidence type="ECO:0000256" key="2">
    <source>
        <dbReference type="ARBA" id="ARBA00004401"/>
    </source>
</evidence>
<reference evidence="13" key="1">
    <citation type="submission" date="2025-08" db="UniProtKB">
        <authorList>
            <consortium name="RefSeq"/>
        </authorList>
    </citation>
    <scope>IDENTIFICATION</scope>
    <source>
        <tissue evidence="13">Gonads</tissue>
    </source>
</reference>
<keyword evidence="12" id="KW-1185">Reference proteome</keyword>
<evidence type="ECO:0000313" key="12">
    <source>
        <dbReference type="Proteomes" id="UP000504635"/>
    </source>
</evidence>
<dbReference type="InterPro" id="IPR024079">
    <property type="entry name" value="MetalloPept_cat_dom_sf"/>
</dbReference>
<organism evidence="12 13">
    <name type="scientific">Sitophilus oryzae</name>
    <name type="common">Rice weevil</name>
    <name type="synonym">Curculio oryzae</name>
    <dbReference type="NCBI Taxonomy" id="7048"/>
    <lineage>
        <taxon>Eukaryota</taxon>
        <taxon>Metazoa</taxon>
        <taxon>Ecdysozoa</taxon>
        <taxon>Arthropoda</taxon>
        <taxon>Hexapoda</taxon>
        <taxon>Insecta</taxon>
        <taxon>Pterygota</taxon>
        <taxon>Neoptera</taxon>
        <taxon>Endopterygota</taxon>
        <taxon>Coleoptera</taxon>
        <taxon>Polyphaga</taxon>
        <taxon>Cucujiformia</taxon>
        <taxon>Curculionidae</taxon>
        <taxon>Dryophthorinae</taxon>
        <taxon>Sitophilus</taxon>
    </lineage>
</organism>
<keyword evidence="9" id="KW-0732">Signal</keyword>
<dbReference type="GO" id="GO:0004222">
    <property type="term" value="F:metalloendopeptidase activity"/>
    <property type="evidence" value="ECO:0007669"/>
    <property type="project" value="InterPro"/>
</dbReference>
<dbReference type="GO" id="GO:0046872">
    <property type="term" value="F:metal ion binding"/>
    <property type="evidence" value="ECO:0007669"/>
    <property type="project" value="UniProtKB-KW"/>
</dbReference>
<dbReference type="FunCoup" id="A0A6J2YJV2">
    <property type="interactions" value="3"/>
</dbReference>
<dbReference type="RefSeq" id="XP_030763667.1">
    <property type="nucleotide sequence ID" value="XM_030907807.1"/>
</dbReference>
<dbReference type="CDD" id="cd08662">
    <property type="entry name" value="M13"/>
    <property type="match status" value="1"/>
</dbReference>
<dbReference type="PANTHER" id="PTHR11733:SF238">
    <property type="entry name" value="FI07649P-RELATED"/>
    <property type="match status" value="1"/>
</dbReference>
<dbReference type="GeneID" id="115888185"/>
<dbReference type="PROSITE" id="PS51885">
    <property type="entry name" value="NEPRILYSIN"/>
    <property type="match status" value="1"/>
</dbReference>
<evidence type="ECO:0000256" key="4">
    <source>
        <dbReference type="ARBA" id="ARBA00022670"/>
    </source>
</evidence>
<name>A0A6J2YJV2_SITOR</name>
<keyword evidence="4" id="KW-0645">Protease</keyword>
<dbReference type="Gene3D" id="1.10.1380.10">
    <property type="entry name" value="Neutral endopeptidase , domain2"/>
    <property type="match status" value="1"/>
</dbReference>
<comment type="similarity">
    <text evidence="3">Belongs to the peptidase M13 family.</text>
</comment>
<feature type="domain" description="Peptidase M13 N-terminal" evidence="11">
    <location>
        <begin position="184"/>
        <end position="469"/>
    </location>
</feature>
<dbReference type="SUPFAM" id="SSF55486">
    <property type="entry name" value="Metalloproteases ('zincins'), catalytic domain"/>
    <property type="match status" value="1"/>
</dbReference>
<dbReference type="GO" id="GO:0005886">
    <property type="term" value="C:plasma membrane"/>
    <property type="evidence" value="ECO:0007669"/>
    <property type="project" value="UniProtKB-SubCell"/>
</dbReference>
<evidence type="ECO:0000256" key="5">
    <source>
        <dbReference type="ARBA" id="ARBA00022723"/>
    </source>
</evidence>
<dbReference type="PRINTS" id="PR00786">
    <property type="entry name" value="NEPRILYSIN"/>
</dbReference>
<dbReference type="Gene3D" id="3.40.390.10">
    <property type="entry name" value="Collagenase (Catalytic Domain)"/>
    <property type="match status" value="1"/>
</dbReference>
<evidence type="ECO:0000313" key="13">
    <source>
        <dbReference type="RefSeq" id="XP_030763667.1"/>
    </source>
</evidence>
<dbReference type="InterPro" id="IPR042089">
    <property type="entry name" value="Peptidase_M13_dom_2"/>
</dbReference>
<evidence type="ECO:0000256" key="7">
    <source>
        <dbReference type="ARBA" id="ARBA00022833"/>
    </source>
</evidence>
<evidence type="ECO:0000256" key="9">
    <source>
        <dbReference type="SAM" id="SignalP"/>
    </source>
</evidence>
<keyword evidence="5" id="KW-0479">Metal-binding</keyword>
<evidence type="ECO:0000256" key="6">
    <source>
        <dbReference type="ARBA" id="ARBA00022801"/>
    </source>
</evidence>
<dbReference type="InterPro" id="IPR008753">
    <property type="entry name" value="Peptidase_M13_N"/>
</dbReference>
<protein>
    <submittedName>
        <fullName evidence="13">Neprilysin-4-like</fullName>
    </submittedName>
</protein>
<dbReference type="Pfam" id="PF01431">
    <property type="entry name" value="Peptidase_M13"/>
    <property type="match status" value="1"/>
</dbReference>
<feature type="signal peptide" evidence="9">
    <location>
        <begin position="1"/>
        <end position="20"/>
    </location>
</feature>
<evidence type="ECO:0000259" key="10">
    <source>
        <dbReference type="Pfam" id="PF01431"/>
    </source>
</evidence>